<keyword evidence="8" id="KW-0418">Kinase</keyword>
<evidence type="ECO:0000256" key="8">
    <source>
        <dbReference type="ARBA" id="ARBA00022777"/>
    </source>
</evidence>
<evidence type="ECO:0000256" key="11">
    <source>
        <dbReference type="ARBA" id="ARBA00030962"/>
    </source>
</evidence>
<organism evidence="13 14">
    <name type="scientific">Peptostreptococcus russellii</name>
    <dbReference type="NCBI Taxonomy" id="215200"/>
    <lineage>
        <taxon>Bacteria</taxon>
        <taxon>Bacillati</taxon>
        <taxon>Bacillota</taxon>
        <taxon>Clostridia</taxon>
        <taxon>Peptostreptococcales</taxon>
        <taxon>Peptostreptococcaceae</taxon>
        <taxon>Peptostreptococcus</taxon>
    </lineage>
</organism>
<dbReference type="GO" id="GO:0005886">
    <property type="term" value="C:plasma membrane"/>
    <property type="evidence" value="ECO:0007669"/>
    <property type="project" value="TreeGrafter"/>
</dbReference>
<keyword evidence="4" id="KW-0597">Phosphoprotein</keyword>
<evidence type="ECO:0000256" key="7">
    <source>
        <dbReference type="ARBA" id="ARBA00022683"/>
    </source>
</evidence>
<evidence type="ECO:0000256" key="4">
    <source>
        <dbReference type="ARBA" id="ARBA00022553"/>
    </source>
</evidence>
<evidence type="ECO:0000256" key="6">
    <source>
        <dbReference type="ARBA" id="ARBA00022679"/>
    </source>
</evidence>
<dbReference type="InterPro" id="IPR002178">
    <property type="entry name" value="PTS_EIIA_type-2_dom"/>
</dbReference>
<evidence type="ECO:0000256" key="9">
    <source>
        <dbReference type="ARBA" id="ARBA00029908"/>
    </source>
</evidence>
<dbReference type="PANTHER" id="PTHR30181">
    <property type="entry name" value="MANNITOL PERMEASE IIC COMPONENT"/>
    <property type="match status" value="1"/>
</dbReference>
<evidence type="ECO:0000256" key="5">
    <source>
        <dbReference type="ARBA" id="ARBA00022597"/>
    </source>
</evidence>
<keyword evidence="14" id="KW-1185">Reference proteome</keyword>
<reference evidence="13 14" key="1">
    <citation type="submission" date="2016-10" db="EMBL/GenBank/DDBJ databases">
        <authorList>
            <person name="de Groot N.N."/>
        </authorList>
    </citation>
    <scope>NUCLEOTIDE SEQUENCE [LARGE SCALE GENOMIC DNA]</scope>
    <source>
        <strain evidence="13 14">Calf135</strain>
    </source>
</reference>
<dbReference type="PROSITE" id="PS00372">
    <property type="entry name" value="PTS_EIIA_TYPE_2_HIS"/>
    <property type="match status" value="1"/>
</dbReference>
<evidence type="ECO:0000256" key="1">
    <source>
        <dbReference type="ARBA" id="ARBA00002434"/>
    </source>
</evidence>
<evidence type="ECO:0000313" key="14">
    <source>
        <dbReference type="Proteomes" id="UP000199512"/>
    </source>
</evidence>
<dbReference type="InterPro" id="IPR016152">
    <property type="entry name" value="PTrfase/Anion_transptr"/>
</dbReference>
<dbReference type="Gene3D" id="3.40.930.10">
    <property type="entry name" value="Mannitol-specific EII, Chain A"/>
    <property type="match status" value="1"/>
</dbReference>
<dbReference type="STRING" id="215200.SAMN05216454_1352"/>
<dbReference type="PANTHER" id="PTHR30181:SF2">
    <property type="entry name" value="PTS SYSTEM MANNITOL-SPECIFIC EIICBA COMPONENT"/>
    <property type="match status" value="1"/>
</dbReference>
<accession>A0A1H8KMV3</accession>
<proteinExistence type="predicted"/>
<dbReference type="InterPro" id="IPR050893">
    <property type="entry name" value="Sugar_PTS"/>
</dbReference>
<evidence type="ECO:0000256" key="2">
    <source>
        <dbReference type="ARBA" id="ARBA00014783"/>
    </source>
</evidence>
<dbReference type="GO" id="GO:0090563">
    <property type="term" value="F:protein-phosphocysteine-sugar phosphotransferase activity"/>
    <property type="evidence" value="ECO:0007669"/>
    <property type="project" value="TreeGrafter"/>
</dbReference>
<dbReference type="Pfam" id="PF00359">
    <property type="entry name" value="PTS_EIIA_2"/>
    <property type="match status" value="1"/>
</dbReference>
<protein>
    <recommendedName>
        <fullName evidence="2">Mannitol-specific phosphotransferase enzyme IIA component</fullName>
    </recommendedName>
    <alternativeName>
        <fullName evidence="10">EIIA</fullName>
    </alternativeName>
    <alternativeName>
        <fullName evidence="11">EIII</fullName>
    </alternativeName>
    <alternativeName>
        <fullName evidence="9">PTS system mannitol-specific EIIA component</fullName>
    </alternativeName>
</protein>
<sequence length="139" mass="15716">MNISNECTYFNLDSMQKMEAIKLAGEKLLENGFIEEAYIQSMLDKEKTDLTYIGNGIAIPHGLNDAKQYVKKSGIVLLHFPEGIDYDENKVFLMIGIAGKDDDHLEILQDIAIKLSEMDFVNSLLSSETKEEFITLFNS</sequence>
<dbReference type="RefSeq" id="WP_091976189.1">
    <property type="nucleotide sequence ID" value="NZ_FODF01000035.1"/>
</dbReference>
<name>A0A1H8KMV3_9FIRM</name>
<keyword evidence="7" id="KW-0598">Phosphotransferase system</keyword>
<evidence type="ECO:0000313" key="13">
    <source>
        <dbReference type="EMBL" id="SEN93728.1"/>
    </source>
</evidence>
<evidence type="ECO:0000256" key="3">
    <source>
        <dbReference type="ARBA" id="ARBA00022448"/>
    </source>
</evidence>
<dbReference type="GO" id="GO:0016301">
    <property type="term" value="F:kinase activity"/>
    <property type="evidence" value="ECO:0007669"/>
    <property type="project" value="UniProtKB-KW"/>
</dbReference>
<dbReference type="CDD" id="cd00211">
    <property type="entry name" value="PTS_IIA_fru"/>
    <property type="match status" value="1"/>
</dbReference>
<dbReference type="EMBL" id="FODF01000035">
    <property type="protein sequence ID" value="SEN93728.1"/>
    <property type="molecule type" value="Genomic_DNA"/>
</dbReference>
<evidence type="ECO:0000256" key="10">
    <source>
        <dbReference type="ARBA" id="ARBA00030956"/>
    </source>
</evidence>
<dbReference type="PROSITE" id="PS51094">
    <property type="entry name" value="PTS_EIIA_TYPE_2"/>
    <property type="match status" value="1"/>
</dbReference>
<keyword evidence="3" id="KW-0813">Transport</keyword>
<dbReference type="OrthoDB" id="1640042at2"/>
<evidence type="ECO:0000259" key="12">
    <source>
        <dbReference type="PROSITE" id="PS51094"/>
    </source>
</evidence>
<keyword evidence="5" id="KW-0762">Sugar transport</keyword>
<gene>
    <name evidence="13" type="ORF">SAMN05216454_1352</name>
</gene>
<dbReference type="SUPFAM" id="SSF55804">
    <property type="entry name" value="Phoshotransferase/anion transport protein"/>
    <property type="match status" value="1"/>
</dbReference>
<dbReference type="AlphaFoldDB" id="A0A1H8KMV3"/>
<keyword evidence="6" id="KW-0808">Transferase</keyword>
<dbReference type="GO" id="GO:0009401">
    <property type="term" value="P:phosphoenolpyruvate-dependent sugar phosphotransferase system"/>
    <property type="evidence" value="ECO:0007669"/>
    <property type="project" value="UniProtKB-KW"/>
</dbReference>
<comment type="function">
    <text evidence="1">The phosphoenolpyruvate-dependent sugar phosphotransferase system (sugar PTS), a major carbohydrate active transport system, catalyzes the phosphorylation of incoming sugar substrates concomitantly with their translocation across the cell membrane. The enzyme II CmtAB PTS system is involved in D-mannitol transport.</text>
</comment>
<feature type="domain" description="PTS EIIA type-2" evidence="12">
    <location>
        <begin position="1"/>
        <end position="139"/>
    </location>
</feature>
<dbReference type="Proteomes" id="UP000199512">
    <property type="component" value="Unassembled WGS sequence"/>
</dbReference>